<feature type="binding site" evidence="12">
    <location>
        <position position="365"/>
    </location>
    <ligand>
        <name>substrate</name>
    </ligand>
</feature>
<comment type="catalytic activity">
    <reaction evidence="11 12">
        <text>L-histidinol + 2 NAD(+) + H2O = L-histidine + 2 NADH + 3 H(+)</text>
        <dbReference type="Rhea" id="RHEA:20641"/>
        <dbReference type="ChEBI" id="CHEBI:15377"/>
        <dbReference type="ChEBI" id="CHEBI:15378"/>
        <dbReference type="ChEBI" id="CHEBI:57540"/>
        <dbReference type="ChEBI" id="CHEBI:57595"/>
        <dbReference type="ChEBI" id="CHEBI:57699"/>
        <dbReference type="ChEBI" id="CHEBI:57945"/>
        <dbReference type="EC" id="1.1.1.23"/>
    </reaction>
</comment>
<evidence type="ECO:0000313" key="16">
    <source>
        <dbReference type="Proteomes" id="UP001610990"/>
    </source>
</evidence>
<comment type="caution">
    <text evidence="15">The sequence shown here is derived from an EMBL/GenBank/DDBJ whole genome shotgun (WGS) entry which is preliminary data.</text>
</comment>
<feature type="binding site" evidence="12">
    <location>
        <position position="262"/>
    </location>
    <ligand>
        <name>Zn(2+)</name>
        <dbReference type="ChEBI" id="CHEBI:29105"/>
    </ligand>
</feature>
<dbReference type="SUPFAM" id="SSF53720">
    <property type="entry name" value="ALDH-like"/>
    <property type="match status" value="1"/>
</dbReference>
<evidence type="ECO:0000256" key="12">
    <source>
        <dbReference type="HAMAP-Rule" id="MF_01024"/>
    </source>
</evidence>
<feature type="binding site" evidence="12">
    <location>
        <position position="265"/>
    </location>
    <ligand>
        <name>substrate</name>
    </ligand>
</feature>
<keyword evidence="6 12" id="KW-0479">Metal-binding</keyword>
<feature type="binding site" evidence="12">
    <location>
        <position position="424"/>
    </location>
    <ligand>
        <name>Zn(2+)</name>
        <dbReference type="ChEBI" id="CHEBI:29105"/>
    </ligand>
</feature>
<comment type="pathway">
    <text evidence="2 12">Amino-acid biosynthesis; L-histidine biosynthesis; L-histidine from 5-phospho-alpha-D-ribose 1-diphosphate: step 9/9.</text>
</comment>
<dbReference type="InterPro" id="IPR016161">
    <property type="entry name" value="Ald_DH/histidinol_DH"/>
</dbReference>
<evidence type="ECO:0000256" key="4">
    <source>
        <dbReference type="ARBA" id="ARBA00012965"/>
    </source>
</evidence>
<comment type="cofactor">
    <cofactor evidence="12">
        <name>Zn(2+)</name>
        <dbReference type="ChEBI" id="CHEBI:29105"/>
    </cofactor>
    <text evidence="12">Binds 1 zinc ion per subunit.</text>
</comment>
<keyword evidence="7 12" id="KW-0862">Zinc</keyword>
<dbReference type="NCBIfam" id="TIGR00069">
    <property type="entry name" value="hisD"/>
    <property type="match status" value="1"/>
</dbReference>
<comment type="function">
    <text evidence="1 12">Catalyzes the sequential NAD-dependent oxidations of L-histidinol to L-histidinaldehyde and then to L-histidine.</text>
</comment>
<dbReference type="PROSITE" id="PS00611">
    <property type="entry name" value="HISOL_DEHYDROGENASE"/>
    <property type="match status" value="1"/>
</dbReference>
<name>A0ABW7RE03_9ACTN</name>
<dbReference type="PANTHER" id="PTHR21256">
    <property type="entry name" value="HISTIDINOL DEHYDROGENASE HDH"/>
    <property type="match status" value="1"/>
</dbReference>
<dbReference type="CDD" id="cd06572">
    <property type="entry name" value="Histidinol_dh"/>
    <property type="match status" value="1"/>
</dbReference>
<sequence length="440" mass="46260">MISRIDLRGDALPEGGALRDLLPRAEFDVEAALEKVRPICEDVRHRGTAALIDYARRFDGVDIERVRVPAEALDRALQELDPAVRAALEESIRRARIVHREQRRTDTTTRVVPGGTVTERWVPVERVGLYVPGGLAVYPSSVVMNVVPAQEAGVAGIAVTSPPQKEFGGLPHPTILAACALLGVDEVYAAGGAQAIAMFAYGTDECPPVNLVTGPGNIFVASAKRLLKGRIGIDAEAGPTEIAILADATADPEHVAADLISQAEHDTLAAAVLVTDSTELAEATEAALKRQAEATKHTERITTALAGRQSAIVLVDGVDAGLKVVDAYGAEHLEIQTADAAAVAARVRNAGAVFVGPYAPVSLGDYCAGSNHVLPTGGCACHSSGLSVQSFLRGIHVVDYSRDALAEVAHHVVTLAEAEDLPAHGAALKARFDWKVPQSK</sequence>
<dbReference type="Pfam" id="PF00815">
    <property type="entry name" value="Histidinol_dh"/>
    <property type="match status" value="1"/>
</dbReference>
<keyword evidence="9 12" id="KW-0520">NAD</keyword>
<accession>A0ABW7RE03</accession>
<evidence type="ECO:0000256" key="10">
    <source>
        <dbReference type="ARBA" id="ARBA00023102"/>
    </source>
</evidence>
<dbReference type="HAMAP" id="MF_01024">
    <property type="entry name" value="HisD"/>
    <property type="match status" value="1"/>
</dbReference>
<comment type="similarity">
    <text evidence="3 12 13 14">Belongs to the histidinol dehydrogenase family.</text>
</comment>
<evidence type="ECO:0000256" key="13">
    <source>
        <dbReference type="PIRNR" id="PIRNR000099"/>
    </source>
</evidence>
<organism evidence="15 16">
    <name type="scientific">Streptomyces celluloflavus</name>
    <dbReference type="NCBI Taxonomy" id="58344"/>
    <lineage>
        <taxon>Bacteria</taxon>
        <taxon>Bacillati</taxon>
        <taxon>Actinomycetota</taxon>
        <taxon>Actinomycetes</taxon>
        <taxon>Kitasatosporales</taxon>
        <taxon>Streptomycetaceae</taxon>
        <taxon>Streptomyces</taxon>
    </lineage>
</organism>
<evidence type="ECO:0000313" key="15">
    <source>
        <dbReference type="EMBL" id="MFH8585599.1"/>
    </source>
</evidence>
<feature type="binding site" evidence="12">
    <location>
        <position position="265"/>
    </location>
    <ligand>
        <name>Zn(2+)</name>
        <dbReference type="ChEBI" id="CHEBI:29105"/>
    </ligand>
</feature>
<dbReference type="PANTHER" id="PTHR21256:SF2">
    <property type="entry name" value="HISTIDINE BIOSYNTHESIS TRIFUNCTIONAL PROTEIN"/>
    <property type="match status" value="1"/>
</dbReference>
<gene>
    <name evidence="12 15" type="primary">hisD</name>
    <name evidence="15" type="ORF">ACH4GP_14485</name>
</gene>
<evidence type="ECO:0000256" key="8">
    <source>
        <dbReference type="ARBA" id="ARBA00023002"/>
    </source>
</evidence>
<feature type="active site" description="Proton acceptor" evidence="12">
    <location>
        <position position="331"/>
    </location>
</feature>
<dbReference type="InterPro" id="IPR012131">
    <property type="entry name" value="Hstdl_DH"/>
</dbReference>
<evidence type="ECO:0000256" key="1">
    <source>
        <dbReference type="ARBA" id="ARBA00003850"/>
    </source>
</evidence>
<evidence type="ECO:0000256" key="14">
    <source>
        <dbReference type="RuleBase" id="RU004175"/>
    </source>
</evidence>
<dbReference type="GO" id="GO:0004399">
    <property type="term" value="F:histidinol dehydrogenase activity"/>
    <property type="evidence" value="ECO:0007669"/>
    <property type="project" value="UniProtKB-EC"/>
</dbReference>
<feature type="binding site" evidence="12">
    <location>
        <position position="217"/>
    </location>
    <ligand>
        <name>NAD(+)</name>
        <dbReference type="ChEBI" id="CHEBI:57540"/>
    </ligand>
</feature>
<keyword evidence="8 12" id="KW-0560">Oxidoreductase</keyword>
<dbReference type="PIRSF" id="PIRSF000099">
    <property type="entry name" value="Histidinol_dh"/>
    <property type="match status" value="1"/>
</dbReference>
<dbReference type="EMBL" id="JBIRGH010000007">
    <property type="protein sequence ID" value="MFH8585599.1"/>
    <property type="molecule type" value="Genomic_DNA"/>
</dbReference>
<feature type="binding site" evidence="12">
    <location>
        <position position="262"/>
    </location>
    <ligand>
        <name>substrate</name>
    </ligand>
</feature>
<dbReference type="Gene3D" id="3.40.50.1980">
    <property type="entry name" value="Nitrogenase molybdenum iron protein domain"/>
    <property type="match status" value="2"/>
</dbReference>
<dbReference type="RefSeq" id="WP_367430615.1">
    <property type="nucleotide sequence ID" value="NZ_CP108413.1"/>
</dbReference>
<dbReference type="EC" id="1.1.1.23" evidence="4 12"/>
<feature type="binding site" evidence="12">
    <location>
        <position position="130"/>
    </location>
    <ligand>
        <name>NAD(+)</name>
        <dbReference type="ChEBI" id="CHEBI:57540"/>
    </ligand>
</feature>
<evidence type="ECO:0000256" key="9">
    <source>
        <dbReference type="ARBA" id="ARBA00023027"/>
    </source>
</evidence>
<keyword evidence="12" id="KW-0028">Amino-acid biosynthesis</keyword>
<evidence type="ECO:0000256" key="6">
    <source>
        <dbReference type="ARBA" id="ARBA00022723"/>
    </source>
</evidence>
<dbReference type="InterPro" id="IPR022695">
    <property type="entry name" value="Histidinol_DH_monofunct"/>
</dbReference>
<feature type="binding site" evidence="12">
    <location>
        <position position="419"/>
    </location>
    <ligand>
        <name>substrate</name>
    </ligand>
</feature>
<protein>
    <recommendedName>
        <fullName evidence="5 12">Histidinol dehydrogenase</fullName>
        <shortName evidence="12">HDH</shortName>
        <ecNumber evidence="4 12">1.1.1.23</ecNumber>
    </recommendedName>
</protein>
<feature type="binding site" evidence="12">
    <location>
        <position position="240"/>
    </location>
    <ligand>
        <name>substrate</name>
    </ligand>
</feature>
<evidence type="ECO:0000256" key="3">
    <source>
        <dbReference type="ARBA" id="ARBA00010178"/>
    </source>
</evidence>
<evidence type="ECO:0000256" key="2">
    <source>
        <dbReference type="ARBA" id="ARBA00004940"/>
    </source>
</evidence>
<feature type="active site" description="Proton acceptor" evidence="12">
    <location>
        <position position="332"/>
    </location>
</feature>
<evidence type="ECO:0000256" key="5">
    <source>
        <dbReference type="ARBA" id="ARBA00016531"/>
    </source>
</evidence>
<keyword evidence="16" id="KW-1185">Reference proteome</keyword>
<evidence type="ECO:0000256" key="11">
    <source>
        <dbReference type="ARBA" id="ARBA00049489"/>
    </source>
</evidence>
<dbReference type="InterPro" id="IPR001692">
    <property type="entry name" value="Histidinol_DH_CS"/>
</dbReference>
<evidence type="ECO:0000256" key="7">
    <source>
        <dbReference type="ARBA" id="ARBA00022833"/>
    </source>
</evidence>
<feature type="binding site" evidence="12">
    <location>
        <position position="332"/>
    </location>
    <ligand>
        <name>substrate</name>
    </ligand>
</feature>
<feature type="binding site" evidence="12">
    <location>
        <position position="424"/>
    </location>
    <ligand>
        <name>substrate</name>
    </ligand>
</feature>
<dbReference type="PRINTS" id="PR00083">
    <property type="entry name" value="HOLDHDRGNASE"/>
</dbReference>
<dbReference type="Gene3D" id="1.20.5.1300">
    <property type="match status" value="1"/>
</dbReference>
<reference evidence="15 16" key="1">
    <citation type="submission" date="2024-10" db="EMBL/GenBank/DDBJ databases">
        <title>The Natural Products Discovery Center: Release of the First 8490 Sequenced Strains for Exploring Actinobacteria Biosynthetic Diversity.</title>
        <authorList>
            <person name="Kalkreuter E."/>
            <person name="Kautsar S.A."/>
            <person name="Yang D."/>
            <person name="Bader C.D."/>
            <person name="Teijaro C.N."/>
            <person name="Fluegel L."/>
            <person name="Davis C.M."/>
            <person name="Simpson J.R."/>
            <person name="Lauterbach L."/>
            <person name="Steele A.D."/>
            <person name="Gui C."/>
            <person name="Meng S."/>
            <person name="Li G."/>
            <person name="Viehrig K."/>
            <person name="Ye F."/>
            <person name="Su P."/>
            <person name="Kiefer A.F."/>
            <person name="Nichols A."/>
            <person name="Cepeda A.J."/>
            <person name="Yan W."/>
            <person name="Fan B."/>
            <person name="Jiang Y."/>
            <person name="Adhikari A."/>
            <person name="Zheng C.-J."/>
            <person name="Schuster L."/>
            <person name="Cowan T.M."/>
            <person name="Smanski M.J."/>
            <person name="Chevrette M.G."/>
            <person name="De Carvalho L.P.S."/>
            <person name="Shen B."/>
        </authorList>
    </citation>
    <scope>NUCLEOTIDE SEQUENCE [LARGE SCALE GENOMIC DNA]</scope>
    <source>
        <strain evidence="15 16">NPDC018013</strain>
    </source>
</reference>
<dbReference type="Proteomes" id="UP001610990">
    <property type="component" value="Unassembled WGS sequence"/>
</dbReference>
<feature type="binding site" evidence="12">
    <location>
        <position position="194"/>
    </location>
    <ligand>
        <name>NAD(+)</name>
        <dbReference type="ChEBI" id="CHEBI:57540"/>
    </ligand>
</feature>
<keyword evidence="10 12" id="KW-0368">Histidine biosynthesis</keyword>
<proteinExistence type="inferred from homology"/>
<feature type="binding site" evidence="12">
    <location>
        <position position="365"/>
    </location>
    <ligand>
        <name>Zn(2+)</name>
        <dbReference type="ChEBI" id="CHEBI:29105"/>
    </ligand>
</feature>